<evidence type="ECO:0000313" key="1">
    <source>
        <dbReference type="EMBL" id="KAJ8670595.1"/>
    </source>
</evidence>
<evidence type="ECO:0000313" key="2">
    <source>
        <dbReference type="Proteomes" id="UP001239111"/>
    </source>
</evidence>
<keyword evidence="2" id="KW-1185">Reference proteome</keyword>
<gene>
    <name evidence="1" type="ORF">QAD02_001854</name>
</gene>
<dbReference type="EMBL" id="CM056743">
    <property type="protein sequence ID" value="KAJ8670595.1"/>
    <property type="molecule type" value="Genomic_DNA"/>
</dbReference>
<comment type="caution">
    <text evidence="1">The sequence shown here is derived from an EMBL/GenBank/DDBJ whole genome shotgun (WGS) entry which is preliminary data.</text>
</comment>
<organism evidence="1 2">
    <name type="scientific">Eretmocerus hayati</name>
    <dbReference type="NCBI Taxonomy" id="131215"/>
    <lineage>
        <taxon>Eukaryota</taxon>
        <taxon>Metazoa</taxon>
        <taxon>Ecdysozoa</taxon>
        <taxon>Arthropoda</taxon>
        <taxon>Hexapoda</taxon>
        <taxon>Insecta</taxon>
        <taxon>Pterygota</taxon>
        <taxon>Neoptera</taxon>
        <taxon>Endopterygota</taxon>
        <taxon>Hymenoptera</taxon>
        <taxon>Apocrita</taxon>
        <taxon>Proctotrupomorpha</taxon>
        <taxon>Chalcidoidea</taxon>
        <taxon>Aphelinidae</taxon>
        <taxon>Aphelininae</taxon>
        <taxon>Eretmocerus</taxon>
    </lineage>
</organism>
<name>A0ACC2NHG3_9HYME</name>
<sequence length="643" mass="74843">MVLNVVSESQSNIQNKAAVRGRKRTRHEDHWKENMRKKLRNEGAEYTSTSGKVIPQKLFGAVLFCCAKECFKYVPETHQRGCFQSFWTAAANYNCQNYMLSKYMLMKVACSRIWWDYIFSFGTFHIGVCQKFLCNLLQIKQGRLATVQHKLKNNIPLKDFRGNHDGRKVKLSDELKLLIQEHCESMDHSTSHYTSSSLKYFDDPELNLKKLYESFLEHHEKVTNRSEIPIDLSTYSKHFNHNLNFSFSLPRTDVCNDCFESEKSTTLSPAIVLHKSNVEKHKALKKLMMTDKDALCMEFDFGQNLPVPKLPVNEQFYKRLLWLHVLNVNILNDDSPSYMYFFMEGSSKKGGNAVCNFLLDAVSREMMRAYHSKYFLFSDSCGGQNKNYLVLHFLCLLAQTFQIEFHQLFPVRGHSYCSCDRNFGVYGNKKKHMEKIETAEEYYKLVEEARNPPFTIIKEGDIRIADFESVMEKKGNMSKDLHIRDAVKISYFPNGLVQIFDEYDGASRDYRLELGVSLDDLRDAESAPPIGISKEKKSDVQSLLRYLSDENRVVLEKFLEKSTVKQKKVAEAKKKERQKKVKRPKEETQGVEKRRLKKKLEQEPKGKVKRTVKKNVTHTAEEKSQQQPKKNSKRKIAKKSEVK</sequence>
<reference evidence="1" key="1">
    <citation type="submission" date="2023-04" db="EMBL/GenBank/DDBJ databases">
        <title>A chromosome-level genome assembly of the parasitoid wasp Eretmocerus hayati.</title>
        <authorList>
            <person name="Zhong Y."/>
            <person name="Liu S."/>
            <person name="Liu Y."/>
        </authorList>
    </citation>
    <scope>NUCLEOTIDE SEQUENCE</scope>
    <source>
        <strain evidence="1">ZJU_SS_LIU_2023</strain>
    </source>
</reference>
<protein>
    <submittedName>
        <fullName evidence="1">Uncharacterized protein</fullName>
    </submittedName>
</protein>
<proteinExistence type="predicted"/>
<accession>A0ACC2NHG3</accession>
<dbReference type="Proteomes" id="UP001239111">
    <property type="component" value="Chromosome 3"/>
</dbReference>